<dbReference type="RefSeq" id="XP_016217875.1">
    <property type="nucleotide sequence ID" value="XM_016353780.1"/>
</dbReference>
<feature type="region of interest" description="Disordered" evidence="1">
    <location>
        <begin position="456"/>
        <end position="493"/>
    </location>
</feature>
<evidence type="ECO:0008006" key="4">
    <source>
        <dbReference type="Google" id="ProtNLM"/>
    </source>
</evidence>
<accession>A0A0D1XZ23</accession>
<sequence length="820" mass="91567">MARSRKTTPSAQATEPLSTAPAGYPTRSRVEAGDQTNPPPGTQRVTTRRSARAKSVESNESSESRSSKILQREDAPQSISQIDLTTVEEESDNEDEDLDIPPPDEVADLGATAGDEDDDVVGERSLHSMSGTTAQDQLSEDEDENLNPHLLLAHSPAVYRAAIDLIKRFDQHKPILLQILKGIDRADSSTAISFRKDVEALQDAVEQLGEAFGHRLSLFSPDHVMERLFKQSLPHMTSECWRLTELIQLLNLAVISKELAGTPIETEVLAENLRQLDAQFPFPFIKDLNMSEDSPHVVGNSYLQTETFEVALAIRLQVTVMEIQLKFEADGFNATEFIQEMFYAVPGSHDNLRAWDVNGLGSGELGLLPEFEKKIRRRIKRLLNALEEDAHEIADGSDEGLQILTRNFPWTEFRAAVLRWAKLRMEEITSSIDGAGGIEKLMDDIRTELSKDNTFDANASVPSRRSPVKQKAKISTSEAPRSSQSLSSPSKLQAEIGEPNAHGHAQDVEAYIDEESSEKAPAVDAELADVLNKFTESQKQRKENIRQTPTSSANPARRRQFVDEQDDAERISQFEDGTQPALDQRPNQSKAISSQPTWKRRHASSDDDVSEDEGLQFDTREIDMSQRRRAAPRLSQSPKRVRITVPDSDVRDERVREYEEQKAIMTSQTRHAMQSRPRTQLGRTRWNAASEMRLEELIAEHGISWAYLKSLDQEGDNLFDGRDQVALKDKARNMKIQFLLNGLNPLPRNWELVPLDKKAVARLLLGNVDIERLLAAGVGLKQLCEAGANVQDLADAGVTKEQLQNTGISQALLDNITFPG</sequence>
<feature type="region of interest" description="Disordered" evidence="1">
    <location>
        <begin position="536"/>
        <end position="645"/>
    </location>
</feature>
<dbReference type="HOGENOM" id="CLU_018410_0_0_1"/>
<feature type="compositionally biased region" description="Low complexity" evidence="1">
    <location>
        <begin position="477"/>
        <end position="493"/>
    </location>
</feature>
<feature type="region of interest" description="Disordered" evidence="1">
    <location>
        <begin position="1"/>
        <end position="119"/>
    </location>
</feature>
<feature type="compositionally biased region" description="Acidic residues" evidence="1">
    <location>
        <begin position="606"/>
        <end position="615"/>
    </location>
</feature>
<dbReference type="AlphaFoldDB" id="A0A0D1XZ23"/>
<dbReference type="OrthoDB" id="5398572at2759"/>
<reference evidence="2 3" key="1">
    <citation type="submission" date="2015-01" db="EMBL/GenBank/DDBJ databases">
        <title>The Genome Sequence of Ochroconis gallopava CBS43764.</title>
        <authorList>
            <consortium name="The Broad Institute Genomics Platform"/>
            <person name="Cuomo C."/>
            <person name="de Hoog S."/>
            <person name="Gorbushina A."/>
            <person name="Stielow B."/>
            <person name="Teixiera M."/>
            <person name="Abouelleil A."/>
            <person name="Chapman S.B."/>
            <person name="Priest M."/>
            <person name="Young S.K."/>
            <person name="Wortman J."/>
            <person name="Nusbaum C."/>
            <person name="Birren B."/>
        </authorList>
    </citation>
    <scope>NUCLEOTIDE SEQUENCE [LARGE SCALE GENOMIC DNA]</scope>
    <source>
        <strain evidence="2 3">CBS 43764</strain>
    </source>
</reference>
<gene>
    <name evidence="2" type="ORF">PV09_00952</name>
</gene>
<feature type="compositionally biased region" description="Basic and acidic residues" evidence="1">
    <location>
        <begin position="54"/>
        <end position="75"/>
    </location>
</feature>
<dbReference type="EMBL" id="KN847531">
    <property type="protein sequence ID" value="KIW08006.1"/>
    <property type="molecule type" value="Genomic_DNA"/>
</dbReference>
<protein>
    <recommendedName>
        <fullName evidence="4">Myb-like domain-containing protein</fullName>
    </recommendedName>
</protein>
<proteinExistence type="predicted"/>
<evidence type="ECO:0000313" key="2">
    <source>
        <dbReference type="EMBL" id="KIW08006.1"/>
    </source>
</evidence>
<feature type="compositionally biased region" description="Polar residues" evidence="1">
    <location>
        <begin position="585"/>
        <end position="597"/>
    </location>
</feature>
<organism evidence="2 3">
    <name type="scientific">Verruconis gallopava</name>
    <dbReference type="NCBI Taxonomy" id="253628"/>
    <lineage>
        <taxon>Eukaryota</taxon>
        <taxon>Fungi</taxon>
        <taxon>Dikarya</taxon>
        <taxon>Ascomycota</taxon>
        <taxon>Pezizomycotina</taxon>
        <taxon>Dothideomycetes</taxon>
        <taxon>Pleosporomycetidae</taxon>
        <taxon>Venturiales</taxon>
        <taxon>Sympoventuriaceae</taxon>
        <taxon>Verruconis</taxon>
    </lineage>
</organism>
<name>A0A0D1XZ23_9PEZI</name>
<feature type="compositionally biased region" description="Acidic residues" evidence="1">
    <location>
        <begin position="86"/>
        <end position="99"/>
    </location>
</feature>
<keyword evidence="3" id="KW-1185">Reference proteome</keyword>
<dbReference type="Proteomes" id="UP000053259">
    <property type="component" value="Unassembled WGS sequence"/>
</dbReference>
<feature type="compositionally biased region" description="Basic and acidic residues" evidence="1">
    <location>
        <begin position="536"/>
        <end position="545"/>
    </location>
</feature>
<dbReference type="VEuPathDB" id="FungiDB:PV09_00952"/>
<dbReference type="STRING" id="253628.A0A0D1XZ23"/>
<evidence type="ECO:0000313" key="3">
    <source>
        <dbReference type="Proteomes" id="UP000053259"/>
    </source>
</evidence>
<evidence type="ECO:0000256" key="1">
    <source>
        <dbReference type="SAM" id="MobiDB-lite"/>
    </source>
</evidence>
<dbReference type="GeneID" id="27308925"/>
<feature type="compositionally biased region" description="Polar residues" evidence="1">
    <location>
        <begin position="7"/>
        <end position="17"/>
    </location>
</feature>
<dbReference type="InParanoid" id="A0A0D1XZ23"/>